<keyword evidence="2" id="KW-0472">Membrane</keyword>
<proteinExistence type="predicted"/>
<evidence type="ECO:0000313" key="3">
    <source>
        <dbReference type="EMBL" id="CAD2129567.1"/>
    </source>
</evidence>
<evidence type="ECO:0000256" key="2">
    <source>
        <dbReference type="SAM" id="Phobius"/>
    </source>
</evidence>
<evidence type="ECO:0000313" key="4">
    <source>
        <dbReference type="Proteomes" id="UP000580250"/>
    </source>
</evidence>
<comment type="caution">
    <text evidence="3">The sequence shown here is derived from an EMBL/GenBank/DDBJ whole genome shotgun (WGS) entry which is preliminary data.</text>
</comment>
<name>A0A6V7TNZ4_MELEN</name>
<gene>
    <name evidence="3" type="ORF">MENT_LOCUS2645</name>
</gene>
<dbReference type="Proteomes" id="UP000580250">
    <property type="component" value="Unassembled WGS sequence"/>
</dbReference>
<evidence type="ECO:0000256" key="1">
    <source>
        <dbReference type="SAM" id="MobiDB-lite"/>
    </source>
</evidence>
<dbReference type="AlphaFoldDB" id="A0A6V7TNZ4"/>
<dbReference type="EMBL" id="CAJEWN010000008">
    <property type="protein sequence ID" value="CAD2129567.1"/>
    <property type="molecule type" value="Genomic_DNA"/>
</dbReference>
<organism evidence="3 4">
    <name type="scientific">Meloidogyne enterolobii</name>
    <name type="common">Root-knot nematode worm</name>
    <name type="synonym">Meloidogyne mayaguensis</name>
    <dbReference type="NCBI Taxonomy" id="390850"/>
    <lineage>
        <taxon>Eukaryota</taxon>
        <taxon>Metazoa</taxon>
        <taxon>Ecdysozoa</taxon>
        <taxon>Nematoda</taxon>
        <taxon>Chromadorea</taxon>
        <taxon>Rhabditida</taxon>
        <taxon>Tylenchina</taxon>
        <taxon>Tylenchomorpha</taxon>
        <taxon>Tylenchoidea</taxon>
        <taxon>Meloidogynidae</taxon>
        <taxon>Meloidogyninae</taxon>
        <taxon>Meloidogyne</taxon>
    </lineage>
</organism>
<keyword evidence="2" id="KW-1133">Transmembrane helix</keyword>
<reference evidence="3 4" key="1">
    <citation type="submission" date="2020-08" db="EMBL/GenBank/DDBJ databases">
        <authorList>
            <person name="Koutsovoulos G."/>
            <person name="Danchin GJ E."/>
        </authorList>
    </citation>
    <scope>NUCLEOTIDE SEQUENCE [LARGE SCALE GENOMIC DNA]</scope>
</reference>
<feature type="region of interest" description="Disordered" evidence="1">
    <location>
        <begin position="1"/>
        <end position="20"/>
    </location>
</feature>
<feature type="transmembrane region" description="Helical" evidence="2">
    <location>
        <begin position="92"/>
        <end position="111"/>
    </location>
</feature>
<sequence length="122" mass="14120">MYPGEGSGSTQHSVEPNDFNELDDKIRPLLEKVGDLPPIDLPPIEGQHQFNNAREQYENLFGEISDLLNESIQINELTINYLNARIETRVPVLFFLFKILLAYLYNFNFLFTRTTLTKSIKL</sequence>
<accession>A0A6V7TNZ4</accession>
<keyword evidence="2" id="KW-0812">Transmembrane</keyword>
<protein>
    <submittedName>
        <fullName evidence="3">Uncharacterized protein</fullName>
    </submittedName>
</protein>